<dbReference type="Proteomes" id="UP001165074">
    <property type="component" value="Unassembled WGS sequence"/>
</dbReference>
<dbReference type="Pfam" id="PF00155">
    <property type="entry name" value="Aminotran_1_2"/>
    <property type="match status" value="1"/>
</dbReference>
<dbReference type="PANTHER" id="PTHR46577:SF1">
    <property type="entry name" value="HTH-TYPE TRANSCRIPTIONAL REGULATORY PROTEIN GABR"/>
    <property type="match status" value="1"/>
</dbReference>
<dbReference type="InterPro" id="IPR036388">
    <property type="entry name" value="WH-like_DNA-bd_sf"/>
</dbReference>
<keyword evidence="8" id="KW-1185">Reference proteome</keyword>
<name>A0A9W6RXF3_9ACTN</name>
<dbReference type="GO" id="GO:0030170">
    <property type="term" value="F:pyridoxal phosphate binding"/>
    <property type="evidence" value="ECO:0007669"/>
    <property type="project" value="InterPro"/>
</dbReference>
<dbReference type="GO" id="GO:0003677">
    <property type="term" value="F:DNA binding"/>
    <property type="evidence" value="ECO:0007669"/>
    <property type="project" value="UniProtKB-KW"/>
</dbReference>
<comment type="similarity">
    <text evidence="1">In the C-terminal section; belongs to the class-I pyridoxal-phosphate-dependent aminotransferase family.</text>
</comment>
<evidence type="ECO:0000313" key="8">
    <source>
        <dbReference type="Proteomes" id="UP001165074"/>
    </source>
</evidence>
<feature type="domain" description="HTH gntR-type" evidence="6">
    <location>
        <begin position="19"/>
        <end position="87"/>
    </location>
</feature>
<reference evidence="7" key="1">
    <citation type="submission" date="2023-03" db="EMBL/GenBank/DDBJ databases">
        <title>Actinoallomurus iriomotensis NBRC 103684.</title>
        <authorList>
            <person name="Ichikawa N."/>
            <person name="Sato H."/>
            <person name="Tonouchi N."/>
        </authorList>
    </citation>
    <scope>NUCLEOTIDE SEQUENCE</scope>
    <source>
        <strain evidence="7">NBRC 103684</strain>
    </source>
</reference>
<dbReference type="Gene3D" id="3.40.640.10">
    <property type="entry name" value="Type I PLP-dependent aspartate aminotransferase-like (Major domain)"/>
    <property type="match status" value="1"/>
</dbReference>
<dbReference type="PANTHER" id="PTHR46577">
    <property type="entry name" value="HTH-TYPE TRANSCRIPTIONAL REGULATORY PROTEIN GABR"/>
    <property type="match status" value="1"/>
</dbReference>
<accession>A0A9W6RXF3</accession>
<keyword evidence="4" id="KW-0238">DNA-binding</keyword>
<evidence type="ECO:0000313" key="7">
    <source>
        <dbReference type="EMBL" id="GLY83383.1"/>
    </source>
</evidence>
<protein>
    <submittedName>
        <fullName evidence="7">GntR family transcriptional regulator</fullName>
    </submittedName>
</protein>
<dbReference type="SUPFAM" id="SSF46785">
    <property type="entry name" value="Winged helix' DNA-binding domain"/>
    <property type="match status" value="1"/>
</dbReference>
<evidence type="ECO:0000256" key="5">
    <source>
        <dbReference type="ARBA" id="ARBA00023163"/>
    </source>
</evidence>
<evidence type="ECO:0000256" key="2">
    <source>
        <dbReference type="ARBA" id="ARBA00022898"/>
    </source>
</evidence>
<dbReference type="InterPro" id="IPR015424">
    <property type="entry name" value="PyrdxlP-dep_Trfase"/>
</dbReference>
<dbReference type="InterPro" id="IPR036390">
    <property type="entry name" value="WH_DNA-bd_sf"/>
</dbReference>
<evidence type="ECO:0000256" key="4">
    <source>
        <dbReference type="ARBA" id="ARBA00023125"/>
    </source>
</evidence>
<dbReference type="EMBL" id="BSTK01000002">
    <property type="protein sequence ID" value="GLY83383.1"/>
    <property type="molecule type" value="Genomic_DNA"/>
</dbReference>
<dbReference type="GO" id="GO:0003700">
    <property type="term" value="F:DNA-binding transcription factor activity"/>
    <property type="evidence" value="ECO:0007669"/>
    <property type="project" value="InterPro"/>
</dbReference>
<dbReference type="InterPro" id="IPR015421">
    <property type="entry name" value="PyrdxlP-dep_Trfase_major"/>
</dbReference>
<evidence type="ECO:0000256" key="1">
    <source>
        <dbReference type="ARBA" id="ARBA00005384"/>
    </source>
</evidence>
<dbReference type="InterPro" id="IPR000524">
    <property type="entry name" value="Tscrpt_reg_HTH_GntR"/>
</dbReference>
<sequence>MTQWANHGLDLHLDLDSGVGVRAGLEEALRRAVRDGRLAPGTRLPSSRVLARDMGVARNTVAEAYGQLVAEGWLTACQGSGTWVTRGTFTESAPAPTAPVVSPSAGLTVSGAGESYPYNLRPGSPDLSSFPHEAWLAASRRALAAAPRNALGYADPRGQPELREALAEYLGRVRAVRTEPGLIVVCSGFTQATGLLGRALCGIGGRRIAVEALGFPDTQTILRNAGLETVRLPLDADGARVDRLAGEDALLCTPSHQFPTGVAMPPARRMSAVAWARERGAVIMEDDYDGEFRYDRQPVGALQGLAPNHVVYAGTTSKSLAPGLRLGWLVLPPHLLEPVAREKWLADRHAPVIDQLTLAQLIVSGAYDRHVRRMRGHYRRRRDRLVTAVTRHAPRVRVTGLAAGMHAVLELPADGPGEAELVTRAERQGLALAGISLYGSGAGPALVVGYGTPPEHAFAGALERLCAVLGS</sequence>
<dbReference type="CDD" id="cd00609">
    <property type="entry name" value="AAT_like"/>
    <property type="match status" value="1"/>
</dbReference>
<dbReference type="SUPFAM" id="SSF53383">
    <property type="entry name" value="PLP-dependent transferases"/>
    <property type="match status" value="1"/>
</dbReference>
<dbReference type="Pfam" id="PF00392">
    <property type="entry name" value="GntR"/>
    <property type="match status" value="1"/>
</dbReference>
<dbReference type="PRINTS" id="PR00035">
    <property type="entry name" value="HTHGNTR"/>
</dbReference>
<dbReference type="SMART" id="SM00345">
    <property type="entry name" value="HTH_GNTR"/>
    <property type="match status" value="1"/>
</dbReference>
<keyword evidence="2" id="KW-0663">Pyridoxal phosphate</keyword>
<evidence type="ECO:0000256" key="3">
    <source>
        <dbReference type="ARBA" id="ARBA00023015"/>
    </source>
</evidence>
<organism evidence="7 8">
    <name type="scientific">Actinoallomurus iriomotensis</name>
    <dbReference type="NCBI Taxonomy" id="478107"/>
    <lineage>
        <taxon>Bacteria</taxon>
        <taxon>Bacillati</taxon>
        <taxon>Actinomycetota</taxon>
        <taxon>Actinomycetes</taxon>
        <taxon>Streptosporangiales</taxon>
        <taxon>Thermomonosporaceae</taxon>
        <taxon>Actinoallomurus</taxon>
    </lineage>
</organism>
<gene>
    <name evidence="7" type="ORF">Airi02_013130</name>
</gene>
<comment type="caution">
    <text evidence="7">The sequence shown here is derived from an EMBL/GenBank/DDBJ whole genome shotgun (WGS) entry which is preliminary data.</text>
</comment>
<keyword evidence="5" id="KW-0804">Transcription</keyword>
<dbReference type="CDD" id="cd07377">
    <property type="entry name" value="WHTH_GntR"/>
    <property type="match status" value="1"/>
</dbReference>
<keyword evidence="3" id="KW-0805">Transcription regulation</keyword>
<proteinExistence type="inferred from homology"/>
<dbReference type="Gene3D" id="1.10.10.10">
    <property type="entry name" value="Winged helix-like DNA-binding domain superfamily/Winged helix DNA-binding domain"/>
    <property type="match status" value="1"/>
</dbReference>
<dbReference type="PROSITE" id="PS50949">
    <property type="entry name" value="HTH_GNTR"/>
    <property type="match status" value="1"/>
</dbReference>
<dbReference type="InterPro" id="IPR051446">
    <property type="entry name" value="HTH_trans_reg/aminotransferase"/>
</dbReference>
<dbReference type="AlphaFoldDB" id="A0A9W6RXF3"/>
<dbReference type="InterPro" id="IPR004839">
    <property type="entry name" value="Aminotransferase_I/II_large"/>
</dbReference>
<evidence type="ECO:0000259" key="6">
    <source>
        <dbReference type="PROSITE" id="PS50949"/>
    </source>
</evidence>